<reference evidence="3 4" key="1">
    <citation type="journal article" date="2019" name="Sci. Rep.">
        <title>Colletotrichum shisoi sp. nov., an anthracnose pathogen of Perilla frutescens in Japan: molecular phylogenetic, morphological and genomic evidence.</title>
        <authorList>
            <person name="Gan P."/>
            <person name="Tsushima A."/>
            <person name="Hiroyama R."/>
            <person name="Narusaka M."/>
            <person name="Takano Y."/>
            <person name="Narusaka Y."/>
            <person name="Kawaradani M."/>
            <person name="Damm U."/>
            <person name="Shirasu K."/>
        </authorList>
    </citation>
    <scope>NUCLEOTIDE SEQUENCE [LARGE SCALE GENOMIC DNA]</scope>
    <source>
        <strain evidence="3 4">PG-2018a</strain>
    </source>
</reference>
<dbReference type="EMBL" id="PUHP01000207">
    <property type="protein sequence ID" value="TQN72048.1"/>
    <property type="molecule type" value="Genomic_DNA"/>
</dbReference>
<accession>A0A5Q4BYA9</accession>
<dbReference type="AlphaFoldDB" id="A0A5Q4BYA9"/>
<evidence type="ECO:0000313" key="3">
    <source>
        <dbReference type="EMBL" id="TQN72048.1"/>
    </source>
</evidence>
<sequence length="154" mass="15257">MRFTGVFALLAASVTVAQYADETTTTLTSTTTKTVTITKCNPTNTACPLYTPTSTIVPTINSTTSTSTTTSSSSSSSSSSYYYPASNSTGFAGPTASAPWTRSTALPIKTSADSSAAPTAGSAVPSAPASAGSGILVQNGLLAALVGLVALALN</sequence>
<gene>
    <name evidence="3" type="ORF">CSHISOI_03450</name>
</gene>
<feature type="signal peptide" evidence="2">
    <location>
        <begin position="1"/>
        <end position="19"/>
    </location>
</feature>
<organism evidence="3 4">
    <name type="scientific">Colletotrichum shisoi</name>
    <dbReference type="NCBI Taxonomy" id="2078593"/>
    <lineage>
        <taxon>Eukaryota</taxon>
        <taxon>Fungi</taxon>
        <taxon>Dikarya</taxon>
        <taxon>Ascomycota</taxon>
        <taxon>Pezizomycotina</taxon>
        <taxon>Sordariomycetes</taxon>
        <taxon>Hypocreomycetidae</taxon>
        <taxon>Glomerellales</taxon>
        <taxon>Glomerellaceae</taxon>
        <taxon>Colletotrichum</taxon>
        <taxon>Colletotrichum destructivum species complex</taxon>
    </lineage>
</organism>
<proteinExistence type="predicted"/>
<evidence type="ECO:0000256" key="2">
    <source>
        <dbReference type="SAM" id="SignalP"/>
    </source>
</evidence>
<evidence type="ECO:0000256" key="1">
    <source>
        <dbReference type="SAM" id="MobiDB-lite"/>
    </source>
</evidence>
<name>A0A5Q4BYA9_9PEZI</name>
<comment type="caution">
    <text evidence="3">The sequence shown here is derived from an EMBL/GenBank/DDBJ whole genome shotgun (WGS) entry which is preliminary data.</text>
</comment>
<feature type="region of interest" description="Disordered" evidence="1">
    <location>
        <begin position="60"/>
        <end position="83"/>
    </location>
</feature>
<dbReference type="Proteomes" id="UP000326340">
    <property type="component" value="Unassembled WGS sequence"/>
</dbReference>
<protein>
    <submittedName>
        <fullName evidence="3">Uncharacterized protein</fullName>
    </submittedName>
</protein>
<feature type="chain" id="PRO_5025019029" evidence="2">
    <location>
        <begin position="20"/>
        <end position="154"/>
    </location>
</feature>
<evidence type="ECO:0000313" key="4">
    <source>
        <dbReference type="Proteomes" id="UP000326340"/>
    </source>
</evidence>
<keyword evidence="2" id="KW-0732">Signal</keyword>
<keyword evidence="4" id="KW-1185">Reference proteome</keyword>